<feature type="domain" description="Schlafen AlbA-2" evidence="1">
    <location>
        <begin position="137"/>
        <end position="272"/>
    </location>
</feature>
<dbReference type="GeneID" id="100890988"/>
<dbReference type="RefSeq" id="XP_003726273.2">
    <property type="nucleotide sequence ID" value="XM_003726225.3"/>
</dbReference>
<dbReference type="InParanoid" id="A0A7M7HGU4"/>
<proteinExistence type="predicted"/>
<dbReference type="EnsemblMetazoa" id="XM_003726225">
    <property type="protein sequence ID" value="XP_003726273"/>
    <property type="gene ID" value="LOC100890988"/>
</dbReference>
<evidence type="ECO:0000313" key="2">
    <source>
        <dbReference type="EnsemblMetazoa" id="XP_011675358"/>
    </source>
</evidence>
<organism evidence="2 3">
    <name type="scientific">Strongylocentrotus purpuratus</name>
    <name type="common">Purple sea urchin</name>
    <dbReference type="NCBI Taxonomy" id="7668"/>
    <lineage>
        <taxon>Eukaryota</taxon>
        <taxon>Metazoa</taxon>
        <taxon>Echinodermata</taxon>
        <taxon>Eleutherozoa</taxon>
        <taxon>Echinozoa</taxon>
        <taxon>Echinoidea</taxon>
        <taxon>Euechinoidea</taxon>
        <taxon>Echinacea</taxon>
        <taxon>Camarodonta</taxon>
        <taxon>Echinidea</taxon>
        <taxon>Strongylocentrotidae</taxon>
        <taxon>Strongylocentrotus</taxon>
    </lineage>
</organism>
<dbReference type="AlphaFoldDB" id="A0A7M7HGU4"/>
<evidence type="ECO:0000313" key="3">
    <source>
        <dbReference type="Proteomes" id="UP000007110"/>
    </source>
</evidence>
<dbReference type="KEGG" id="spu:100890988"/>
<name>A0A7M7HGU4_STRPU</name>
<dbReference type="OrthoDB" id="10259112at2759"/>
<keyword evidence="3" id="KW-1185">Reference proteome</keyword>
<dbReference type="InterPro" id="IPR007421">
    <property type="entry name" value="Schlafen_AlbA_2_dom"/>
</dbReference>
<dbReference type="InterPro" id="IPR038461">
    <property type="entry name" value="Schlafen_AlbA_2_dom_sf"/>
</dbReference>
<dbReference type="Pfam" id="PF04326">
    <property type="entry name" value="SLFN_AlbA_2"/>
    <property type="match status" value="1"/>
</dbReference>
<dbReference type="PANTHER" id="PTHR12155">
    <property type="entry name" value="SCHLAFEN"/>
    <property type="match status" value="1"/>
</dbReference>
<dbReference type="Proteomes" id="UP000007110">
    <property type="component" value="Unassembled WGS sequence"/>
</dbReference>
<protein>
    <recommendedName>
        <fullName evidence="1">Schlafen AlbA-2 domain-containing protein</fullName>
    </recommendedName>
</protein>
<dbReference type="InterPro" id="IPR029684">
    <property type="entry name" value="Schlafen"/>
</dbReference>
<dbReference type="Gene3D" id="3.30.950.30">
    <property type="entry name" value="Schlafen, AAA domain"/>
    <property type="match status" value="1"/>
</dbReference>
<dbReference type="EnsemblMetazoa" id="XM_011677056">
    <property type="protein sequence ID" value="XP_011675358"/>
    <property type="gene ID" value="LOC100890988"/>
</dbReference>
<dbReference type="OMA" id="MEIVAMI"/>
<dbReference type="PANTHER" id="PTHR12155:SF48">
    <property type="entry name" value="RRM DOMAIN-CONTAINING PROTEIN"/>
    <property type="match status" value="1"/>
</dbReference>
<evidence type="ECO:0000259" key="1">
    <source>
        <dbReference type="Pfam" id="PF04326"/>
    </source>
</evidence>
<dbReference type="RefSeq" id="XP_011675358.2">
    <property type="nucleotide sequence ID" value="XM_011677056.2"/>
</dbReference>
<sequence>MPAPQETMAQAIFLGNLNNDLPKRRIASLIVQLARQCTGLNLDTRNVKVRFSHPSDCCTATLQLPTPAEQQKALAYLAQCQQVPDGLIKLGRTLKVDVFQKHPHRRNGAKVSIEDEGPNYQGNHELVFEKGQHLGAETRILEFKEMSNLNLQYLKQKVTRYVCAFLNSSGGALMFGVDDSGNVQGTPMSHKQEDDVRIAIDQIIKKFDPPVLPQMYSISFISVYNQTHGTSNRTQGDDTFLKVIKLDIDPGRPNTLYATPGGDVFIRRDGSVQGPLKPREIQEWCNMNFDNKERAYQDEISQLQHQLRQTEYDRQSEPVSSLKKTKSAVCSIL</sequence>
<reference evidence="3" key="1">
    <citation type="submission" date="2015-02" db="EMBL/GenBank/DDBJ databases">
        <title>Genome sequencing for Strongylocentrotus purpuratus.</title>
        <authorList>
            <person name="Murali S."/>
            <person name="Liu Y."/>
            <person name="Vee V."/>
            <person name="English A."/>
            <person name="Wang M."/>
            <person name="Skinner E."/>
            <person name="Han Y."/>
            <person name="Muzny D.M."/>
            <person name="Worley K.C."/>
            <person name="Gibbs R.A."/>
        </authorList>
    </citation>
    <scope>NUCLEOTIDE SEQUENCE</scope>
</reference>
<accession>A0A7M7HGU4</accession>
<reference evidence="2" key="2">
    <citation type="submission" date="2021-01" db="UniProtKB">
        <authorList>
            <consortium name="EnsemblMetazoa"/>
        </authorList>
    </citation>
    <scope>IDENTIFICATION</scope>
</reference>